<evidence type="ECO:0000313" key="1">
    <source>
        <dbReference type="EMBL" id="GAA4776607.1"/>
    </source>
</evidence>
<comment type="caution">
    <text evidence="1">The sequence shown here is derived from an EMBL/GenBank/DDBJ whole genome shotgun (WGS) entry which is preliminary data.</text>
</comment>
<organism evidence="1 2">
    <name type="scientific">Microbacterium gilvum</name>
    <dbReference type="NCBI Taxonomy" id="1336204"/>
    <lineage>
        <taxon>Bacteria</taxon>
        <taxon>Bacillati</taxon>
        <taxon>Actinomycetota</taxon>
        <taxon>Actinomycetes</taxon>
        <taxon>Micrococcales</taxon>
        <taxon>Microbacteriaceae</taxon>
        <taxon>Microbacterium</taxon>
    </lineage>
</organism>
<protein>
    <submittedName>
        <fullName evidence="1">Uncharacterized protein</fullName>
    </submittedName>
</protein>
<dbReference type="Proteomes" id="UP001501645">
    <property type="component" value="Unassembled WGS sequence"/>
</dbReference>
<sequence>MIVLAVIAGIVWIALPSLHLVGDWIAGAVQYFFDWLRSITPEPA</sequence>
<proteinExistence type="predicted"/>
<accession>A0ABP9AA87</accession>
<name>A0ABP9AA87_9MICO</name>
<dbReference type="EMBL" id="BAABKO010000003">
    <property type="protein sequence ID" value="GAA4776607.1"/>
    <property type="molecule type" value="Genomic_DNA"/>
</dbReference>
<gene>
    <name evidence="1" type="ORF">GCM10023351_21640</name>
</gene>
<evidence type="ECO:0000313" key="2">
    <source>
        <dbReference type="Proteomes" id="UP001501645"/>
    </source>
</evidence>
<keyword evidence="2" id="KW-1185">Reference proteome</keyword>
<reference evidence="2" key="1">
    <citation type="journal article" date="2019" name="Int. J. Syst. Evol. Microbiol.">
        <title>The Global Catalogue of Microorganisms (GCM) 10K type strain sequencing project: providing services to taxonomists for standard genome sequencing and annotation.</title>
        <authorList>
            <consortium name="The Broad Institute Genomics Platform"/>
            <consortium name="The Broad Institute Genome Sequencing Center for Infectious Disease"/>
            <person name="Wu L."/>
            <person name="Ma J."/>
        </authorList>
    </citation>
    <scope>NUCLEOTIDE SEQUENCE [LARGE SCALE GENOMIC DNA]</scope>
    <source>
        <strain evidence="2">JCM 18537</strain>
    </source>
</reference>